<dbReference type="SMART" id="SM00028">
    <property type="entry name" value="TPR"/>
    <property type="match status" value="2"/>
</dbReference>
<sequence length="187" mass="19429">MTPDPDDPIGADDDADTRCAGLTTAGRHDDAVHLAGQTVRAAPRRAAGYDRLARALLGAGRFAEAEEAVRTAALLAPGGPERLLTLAAVQAGQGRRDQARRTLLAVLEQDPRHGVAAQQLAGLEAPVRRGARRSSGNRAMVVPALVMVLIGTVLLLLRQAAAAAVTCLVLAAVLLLGGFPGNRSEQR</sequence>
<evidence type="ECO:0000313" key="3">
    <source>
        <dbReference type="Proteomes" id="UP000681340"/>
    </source>
</evidence>
<proteinExistence type="predicted"/>
<dbReference type="AlphaFoldDB" id="A0A919SK74"/>
<organism evidence="2 3">
    <name type="scientific">Actinoplanes auranticolor</name>
    <dbReference type="NCBI Taxonomy" id="47988"/>
    <lineage>
        <taxon>Bacteria</taxon>
        <taxon>Bacillati</taxon>
        <taxon>Actinomycetota</taxon>
        <taxon>Actinomycetes</taxon>
        <taxon>Micromonosporales</taxon>
        <taxon>Micromonosporaceae</taxon>
        <taxon>Actinoplanes</taxon>
    </lineage>
</organism>
<feature type="transmembrane region" description="Helical" evidence="1">
    <location>
        <begin position="139"/>
        <end position="157"/>
    </location>
</feature>
<keyword evidence="1" id="KW-0472">Membrane</keyword>
<keyword evidence="1" id="KW-0812">Transmembrane</keyword>
<dbReference type="Proteomes" id="UP000681340">
    <property type="component" value="Unassembled WGS sequence"/>
</dbReference>
<dbReference type="Gene3D" id="1.25.40.10">
    <property type="entry name" value="Tetratricopeptide repeat domain"/>
    <property type="match status" value="1"/>
</dbReference>
<dbReference type="InterPro" id="IPR011990">
    <property type="entry name" value="TPR-like_helical_dom_sf"/>
</dbReference>
<dbReference type="SUPFAM" id="SSF48452">
    <property type="entry name" value="TPR-like"/>
    <property type="match status" value="1"/>
</dbReference>
<keyword evidence="1" id="KW-1133">Transmembrane helix</keyword>
<feature type="transmembrane region" description="Helical" evidence="1">
    <location>
        <begin position="163"/>
        <end position="181"/>
    </location>
</feature>
<evidence type="ECO:0000256" key="1">
    <source>
        <dbReference type="SAM" id="Phobius"/>
    </source>
</evidence>
<comment type="caution">
    <text evidence="2">The sequence shown here is derived from an EMBL/GenBank/DDBJ whole genome shotgun (WGS) entry which is preliminary data.</text>
</comment>
<gene>
    <name evidence="2" type="ORF">Aau02nite_54810</name>
</gene>
<name>A0A919SK74_9ACTN</name>
<dbReference type="RefSeq" id="WP_212991406.1">
    <property type="nucleotide sequence ID" value="NZ_BOQL01000043.1"/>
</dbReference>
<evidence type="ECO:0008006" key="4">
    <source>
        <dbReference type="Google" id="ProtNLM"/>
    </source>
</evidence>
<protein>
    <recommendedName>
        <fullName evidence="4">Tetratricopeptide repeat protein</fullName>
    </recommendedName>
</protein>
<dbReference type="EMBL" id="BOQL01000043">
    <property type="protein sequence ID" value="GIM73206.1"/>
    <property type="molecule type" value="Genomic_DNA"/>
</dbReference>
<dbReference type="InterPro" id="IPR019734">
    <property type="entry name" value="TPR_rpt"/>
</dbReference>
<evidence type="ECO:0000313" key="2">
    <source>
        <dbReference type="EMBL" id="GIM73206.1"/>
    </source>
</evidence>
<dbReference type="Pfam" id="PF14559">
    <property type="entry name" value="TPR_19"/>
    <property type="match status" value="1"/>
</dbReference>
<accession>A0A919SK74</accession>
<keyword evidence="3" id="KW-1185">Reference proteome</keyword>
<reference evidence="2" key="1">
    <citation type="submission" date="2021-03" db="EMBL/GenBank/DDBJ databases">
        <title>Whole genome shotgun sequence of Actinoplanes auranticolor NBRC 12245.</title>
        <authorList>
            <person name="Komaki H."/>
            <person name="Tamura T."/>
        </authorList>
    </citation>
    <scope>NUCLEOTIDE SEQUENCE</scope>
    <source>
        <strain evidence="2">NBRC 12245</strain>
    </source>
</reference>